<evidence type="ECO:0000313" key="11">
    <source>
        <dbReference type="EMBL" id="CAH1784393.1"/>
    </source>
</evidence>
<evidence type="ECO:0000313" key="12">
    <source>
        <dbReference type="Proteomes" id="UP000749559"/>
    </source>
</evidence>
<sequence>MLDKISCLSKATVRKLVHAYKVQSLRICKMSTTNGLPSNTEITGPGIVAVCQMNCKPNKDENIKTGKSLIEKAKVRGAKMVFLPECFDYVGESREQSISMAENLDGPVITQYKNIAKSLNVWLSLGGFHEKGPEHDASRIYNTHIIINSKGDIVATYHKTHLFDVDIKGGVKLKETDFTIPGSAIEPPVKTPLGNLGIATCYDLRFPEMSVALRQQGAQILTYPSAFTQPTGMAHWEVLLRSRAIENQCYVVAAAQTGKHHAKRSSYGHAMVVDPWGAVVCQCKEGEDVAVTEIDLTYLNKVRTQMPVQQHRRCDIYRPTVTSQKEPIVDNATYAFGQHTIKRDIIFYKTHLTMAFVNRKCVVPGHVLVSPIRVVQRFSEMTPEEVSDLFTVSQRVATVVESHYGCSSVTVGLQDGPDAGQTVMHVHVHILPRKPGDFKRNDDIYSEMEKHDKDSSGEELEDSSSEWRTPEDMAAEASTLRQLFKDS</sequence>
<dbReference type="Pfam" id="PF00795">
    <property type="entry name" value="CN_hydrolase"/>
    <property type="match status" value="1"/>
</dbReference>
<accession>A0A8J1T6G2</accession>
<comment type="similarity">
    <text evidence="8">In the N-terminal section; belongs to the UPF0012 family.</text>
</comment>
<dbReference type="Gene3D" id="3.30.428.10">
    <property type="entry name" value="HIT-like"/>
    <property type="match status" value="1"/>
</dbReference>
<dbReference type="GO" id="GO:0000166">
    <property type="term" value="F:nucleotide binding"/>
    <property type="evidence" value="ECO:0007669"/>
    <property type="project" value="UniProtKB-KW"/>
</dbReference>
<reference evidence="11" key="1">
    <citation type="submission" date="2022-03" db="EMBL/GenBank/DDBJ databases">
        <authorList>
            <person name="Martin C."/>
        </authorList>
    </citation>
    <scope>NUCLEOTIDE SEQUENCE</scope>
</reference>
<dbReference type="PROSITE" id="PS01227">
    <property type="entry name" value="UPF0012"/>
    <property type="match status" value="1"/>
</dbReference>
<evidence type="ECO:0000256" key="1">
    <source>
        <dbReference type="ARBA" id="ARBA00001936"/>
    </source>
</evidence>
<dbReference type="Gene3D" id="3.60.110.10">
    <property type="entry name" value="Carbon-nitrogen hydrolase"/>
    <property type="match status" value="1"/>
</dbReference>
<evidence type="ECO:0000256" key="10">
    <source>
        <dbReference type="SAM" id="MobiDB-lite"/>
    </source>
</evidence>
<dbReference type="GO" id="GO:0047710">
    <property type="term" value="F:bis(5'-adenosyl)-triphosphatase activity"/>
    <property type="evidence" value="ECO:0007669"/>
    <property type="project" value="UniProtKB-UniRule"/>
</dbReference>
<gene>
    <name evidence="11" type="ORF">OFUS_LOCUS10595</name>
</gene>
<evidence type="ECO:0000256" key="7">
    <source>
        <dbReference type="ARBA" id="ARBA00057461"/>
    </source>
</evidence>
<dbReference type="GO" id="GO:0016811">
    <property type="term" value="F:hydrolase activity, acting on carbon-nitrogen (but not peptide) bonds, in linear amides"/>
    <property type="evidence" value="ECO:0007669"/>
    <property type="project" value="InterPro"/>
</dbReference>
<comment type="function">
    <text evidence="7">Cleaves A-5'-PPP-5'A to yield AMP and ADP.</text>
</comment>
<dbReference type="InterPro" id="IPR011146">
    <property type="entry name" value="HIT-like"/>
</dbReference>
<dbReference type="InterPro" id="IPR036265">
    <property type="entry name" value="HIT-like_sf"/>
</dbReference>
<dbReference type="Pfam" id="PF01230">
    <property type="entry name" value="HIT"/>
    <property type="match status" value="1"/>
</dbReference>
<proteinExistence type="inferred from homology"/>
<dbReference type="InterPro" id="IPR003010">
    <property type="entry name" value="C-N_Hydrolase"/>
</dbReference>
<dbReference type="OrthoDB" id="680339at2759"/>
<dbReference type="EC" id="3.6.1.29" evidence="9"/>
<evidence type="ECO:0000256" key="2">
    <source>
        <dbReference type="ARBA" id="ARBA00011881"/>
    </source>
</evidence>
<dbReference type="SUPFAM" id="SSF56317">
    <property type="entry name" value="Carbon-nitrogen hydrolase"/>
    <property type="match status" value="1"/>
</dbReference>
<dbReference type="InterPro" id="IPR019808">
    <property type="entry name" value="Histidine_triad_CS"/>
</dbReference>
<dbReference type="InterPro" id="IPR036526">
    <property type="entry name" value="C-N_Hydrolase_sf"/>
</dbReference>
<dbReference type="CDD" id="cd01275">
    <property type="entry name" value="FHIT"/>
    <property type="match status" value="1"/>
</dbReference>
<keyword evidence="5" id="KW-0511">Multifunctional enzyme</keyword>
<keyword evidence="3 9" id="KW-0547">Nucleotide-binding</keyword>
<dbReference type="PANTHER" id="PTHR23088:SF27">
    <property type="entry name" value="DEAMINATED GLUTATHIONE AMIDASE"/>
    <property type="match status" value="1"/>
</dbReference>
<dbReference type="InterPro" id="IPR001110">
    <property type="entry name" value="UPF0012_CS"/>
</dbReference>
<evidence type="ECO:0000256" key="9">
    <source>
        <dbReference type="RuleBase" id="RU366076"/>
    </source>
</evidence>
<dbReference type="PANTHER" id="PTHR23088">
    <property type="entry name" value="NITRILASE-RELATED"/>
    <property type="match status" value="1"/>
</dbReference>
<feature type="compositionally biased region" description="Basic and acidic residues" evidence="10">
    <location>
        <begin position="439"/>
        <end position="456"/>
    </location>
</feature>
<dbReference type="PROSITE" id="PS50263">
    <property type="entry name" value="CN_HYDROLASE"/>
    <property type="match status" value="1"/>
</dbReference>
<feature type="region of interest" description="Disordered" evidence="10">
    <location>
        <begin position="439"/>
        <end position="487"/>
    </location>
</feature>
<dbReference type="EMBL" id="CAIIXF020000005">
    <property type="protein sequence ID" value="CAH1784393.1"/>
    <property type="molecule type" value="Genomic_DNA"/>
</dbReference>
<dbReference type="CDD" id="cd07572">
    <property type="entry name" value="nit"/>
    <property type="match status" value="1"/>
</dbReference>
<dbReference type="SUPFAM" id="SSF54197">
    <property type="entry name" value="HIT-like"/>
    <property type="match status" value="1"/>
</dbReference>
<evidence type="ECO:0000256" key="8">
    <source>
        <dbReference type="ARBA" id="ARBA00061127"/>
    </source>
</evidence>
<keyword evidence="4 9" id="KW-0378">Hydrolase</keyword>
<dbReference type="FunFam" id="3.30.428.10:FF:000011">
    <property type="entry name" value="Fragile histidine triad"/>
    <property type="match status" value="1"/>
</dbReference>
<name>A0A8J1T6G2_OWEFU</name>
<organism evidence="11 12">
    <name type="scientific">Owenia fusiformis</name>
    <name type="common">Polychaete worm</name>
    <dbReference type="NCBI Taxonomy" id="6347"/>
    <lineage>
        <taxon>Eukaryota</taxon>
        <taxon>Metazoa</taxon>
        <taxon>Spiralia</taxon>
        <taxon>Lophotrochozoa</taxon>
        <taxon>Annelida</taxon>
        <taxon>Polychaeta</taxon>
        <taxon>Sedentaria</taxon>
        <taxon>Canalipalpata</taxon>
        <taxon>Sabellida</taxon>
        <taxon>Oweniida</taxon>
        <taxon>Oweniidae</taxon>
        <taxon>Owenia</taxon>
    </lineage>
</organism>
<dbReference type="InterPro" id="IPR045254">
    <property type="entry name" value="Nit1/2_C-N_Hydrolase"/>
</dbReference>
<keyword evidence="12" id="KW-1185">Reference proteome</keyword>
<evidence type="ECO:0000256" key="4">
    <source>
        <dbReference type="ARBA" id="ARBA00022801"/>
    </source>
</evidence>
<dbReference type="Proteomes" id="UP000749559">
    <property type="component" value="Unassembled WGS sequence"/>
</dbReference>
<evidence type="ECO:0000256" key="5">
    <source>
        <dbReference type="ARBA" id="ARBA00023268"/>
    </source>
</evidence>
<dbReference type="PROSITE" id="PS51084">
    <property type="entry name" value="HIT_2"/>
    <property type="match status" value="1"/>
</dbReference>
<dbReference type="InterPro" id="IPR039383">
    <property type="entry name" value="FHIT"/>
</dbReference>
<protein>
    <recommendedName>
        <fullName evidence="9">Bis(5'-adenosyl)-triphosphatase</fullName>
        <ecNumber evidence="9">3.6.1.29</ecNumber>
    </recommendedName>
</protein>
<evidence type="ECO:0000256" key="3">
    <source>
        <dbReference type="ARBA" id="ARBA00022741"/>
    </source>
</evidence>
<dbReference type="AlphaFoldDB" id="A0A8J1T6G2"/>
<evidence type="ECO:0000256" key="6">
    <source>
        <dbReference type="ARBA" id="ARBA00047780"/>
    </source>
</evidence>
<comment type="catalytic activity">
    <reaction evidence="6 9">
        <text>P(1),P(3)-bis(5'-adenosyl) triphosphate + H2O = AMP + ADP + 2 H(+)</text>
        <dbReference type="Rhea" id="RHEA:13893"/>
        <dbReference type="ChEBI" id="CHEBI:15377"/>
        <dbReference type="ChEBI" id="CHEBI:15378"/>
        <dbReference type="ChEBI" id="CHEBI:58529"/>
        <dbReference type="ChEBI" id="CHEBI:456215"/>
        <dbReference type="ChEBI" id="CHEBI:456216"/>
        <dbReference type="EC" id="3.6.1.29"/>
    </reaction>
</comment>
<dbReference type="PROSITE" id="PS00892">
    <property type="entry name" value="HIT_1"/>
    <property type="match status" value="1"/>
</dbReference>
<dbReference type="FunFam" id="3.60.110.10:FF:000005">
    <property type="entry name" value="nitrilase homolog 1 isoform X1"/>
    <property type="match status" value="1"/>
</dbReference>
<comment type="caution">
    <text evidence="11">The sequence shown here is derived from an EMBL/GenBank/DDBJ whole genome shotgun (WGS) entry which is preliminary data.</text>
</comment>
<comment type="subunit">
    <text evidence="2">Homotetramer.</text>
</comment>
<comment type="cofactor">
    <cofactor evidence="1 9">
        <name>Mn(2+)</name>
        <dbReference type="ChEBI" id="CHEBI:29035"/>
    </cofactor>
</comment>